<dbReference type="Proteomes" id="UP001250214">
    <property type="component" value="Unassembled WGS sequence"/>
</dbReference>
<evidence type="ECO:0000259" key="4">
    <source>
        <dbReference type="PROSITE" id="PS50932"/>
    </source>
</evidence>
<keyword evidence="2 5" id="KW-0238">DNA-binding</keyword>
<keyword evidence="3" id="KW-0804">Transcription</keyword>
<feature type="domain" description="HTH lacI-type" evidence="4">
    <location>
        <begin position="6"/>
        <end position="60"/>
    </location>
</feature>
<evidence type="ECO:0000313" key="6">
    <source>
        <dbReference type="Proteomes" id="UP001250214"/>
    </source>
</evidence>
<dbReference type="CDD" id="cd01392">
    <property type="entry name" value="HTH_LacI"/>
    <property type="match status" value="1"/>
</dbReference>
<dbReference type="SUPFAM" id="SSF53822">
    <property type="entry name" value="Periplasmic binding protein-like I"/>
    <property type="match status" value="1"/>
</dbReference>
<gene>
    <name evidence="5" type="ORF">RIF23_03140</name>
</gene>
<dbReference type="Gene3D" id="1.10.260.40">
    <property type="entry name" value="lambda repressor-like DNA-binding domains"/>
    <property type="match status" value="1"/>
</dbReference>
<comment type="caution">
    <text evidence="5">The sequence shown here is derived from an EMBL/GenBank/DDBJ whole genome shotgun (WGS) entry which is preliminary data.</text>
</comment>
<dbReference type="InterPro" id="IPR010982">
    <property type="entry name" value="Lambda_DNA-bd_dom_sf"/>
</dbReference>
<evidence type="ECO:0000313" key="5">
    <source>
        <dbReference type="EMBL" id="MDS1269288.1"/>
    </source>
</evidence>
<reference evidence="6" key="1">
    <citation type="submission" date="2023-07" db="EMBL/GenBank/DDBJ databases">
        <title>Novel species in the genus Lipingzhangella isolated from Sambhar Salt Lake.</title>
        <authorList>
            <person name="Jiya N."/>
            <person name="Kajale S."/>
            <person name="Sharma A."/>
        </authorList>
    </citation>
    <scope>NUCLEOTIDE SEQUENCE [LARGE SCALE GENOMIC DNA]</scope>
    <source>
        <strain evidence="6">LS1_29</strain>
    </source>
</reference>
<name>A0ABU2H1X3_9ACTN</name>
<evidence type="ECO:0000256" key="2">
    <source>
        <dbReference type="ARBA" id="ARBA00023125"/>
    </source>
</evidence>
<dbReference type="PROSITE" id="PS50932">
    <property type="entry name" value="HTH_LACI_2"/>
    <property type="match status" value="1"/>
</dbReference>
<sequence>MSTGTAGLAEIAGHAGVSAATVSRVLNGRPGVSPSTRRAVLRSVDVLGYERPQRLQPARAGLVGLIVPELDNPIFPAYAQCVESMLMQRGYACVLCTQEPGGVTEDDYTELLLERGVCGIVYVYGKHADSHADLDRYRRLLDQGLPLALIGGVAPEAQGADRIAAPLIRNDDARSIELGVQHLAALGHRRIGIALGPHRFVPVIHKRAGYLDGMRRAVGAEPPQEWCRHELHTLEGGHAATRELLAAGCTAALCASDTMAVGAIRAAREAGYRVPEDFSVVGFDDSPLMAYVDPPLTTIRQPVREMSRAAVASLVADLDSSEGCQRELLFHPELVVRSSTAPVPSWL</sequence>
<proteinExistence type="predicted"/>
<evidence type="ECO:0000256" key="1">
    <source>
        <dbReference type="ARBA" id="ARBA00023015"/>
    </source>
</evidence>
<dbReference type="PANTHER" id="PTHR30146:SF153">
    <property type="entry name" value="LACTOSE OPERON REPRESSOR"/>
    <property type="match status" value="1"/>
</dbReference>
<accession>A0ABU2H1X3</accession>
<protein>
    <submittedName>
        <fullName evidence="5">LacI family DNA-binding transcriptional regulator</fullName>
    </submittedName>
</protein>
<dbReference type="PROSITE" id="PS00356">
    <property type="entry name" value="HTH_LACI_1"/>
    <property type="match status" value="1"/>
</dbReference>
<dbReference type="GO" id="GO:0003677">
    <property type="term" value="F:DNA binding"/>
    <property type="evidence" value="ECO:0007669"/>
    <property type="project" value="UniProtKB-KW"/>
</dbReference>
<dbReference type="PANTHER" id="PTHR30146">
    <property type="entry name" value="LACI-RELATED TRANSCRIPTIONAL REPRESSOR"/>
    <property type="match status" value="1"/>
</dbReference>
<dbReference type="RefSeq" id="WP_310910776.1">
    <property type="nucleotide sequence ID" value="NZ_JAVLVT010000001.1"/>
</dbReference>
<evidence type="ECO:0000256" key="3">
    <source>
        <dbReference type="ARBA" id="ARBA00023163"/>
    </source>
</evidence>
<dbReference type="InterPro" id="IPR046335">
    <property type="entry name" value="LacI/GalR-like_sensor"/>
</dbReference>
<dbReference type="SMART" id="SM00354">
    <property type="entry name" value="HTH_LACI"/>
    <property type="match status" value="1"/>
</dbReference>
<keyword evidence="6" id="KW-1185">Reference proteome</keyword>
<dbReference type="EMBL" id="JAVLVT010000001">
    <property type="protein sequence ID" value="MDS1269288.1"/>
    <property type="molecule type" value="Genomic_DNA"/>
</dbReference>
<dbReference type="SUPFAM" id="SSF47413">
    <property type="entry name" value="lambda repressor-like DNA-binding domains"/>
    <property type="match status" value="1"/>
</dbReference>
<organism evidence="5 6">
    <name type="scientific">Lipingzhangella rawalii</name>
    <dbReference type="NCBI Taxonomy" id="2055835"/>
    <lineage>
        <taxon>Bacteria</taxon>
        <taxon>Bacillati</taxon>
        <taxon>Actinomycetota</taxon>
        <taxon>Actinomycetes</taxon>
        <taxon>Streptosporangiales</taxon>
        <taxon>Nocardiopsidaceae</taxon>
        <taxon>Lipingzhangella</taxon>
    </lineage>
</organism>
<dbReference type="InterPro" id="IPR028082">
    <property type="entry name" value="Peripla_BP_I"/>
</dbReference>
<dbReference type="Gene3D" id="3.40.50.2300">
    <property type="match status" value="2"/>
</dbReference>
<dbReference type="Pfam" id="PF13377">
    <property type="entry name" value="Peripla_BP_3"/>
    <property type="match status" value="1"/>
</dbReference>
<dbReference type="InterPro" id="IPR000843">
    <property type="entry name" value="HTH_LacI"/>
</dbReference>
<dbReference type="Pfam" id="PF00356">
    <property type="entry name" value="LacI"/>
    <property type="match status" value="1"/>
</dbReference>
<keyword evidence="1" id="KW-0805">Transcription regulation</keyword>